<reference evidence="1 2" key="1">
    <citation type="submission" date="2020-09" db="EMBL/GenBank/DDBJ databases">
        <title>De no assembly of potato wild relative species, Solanum commersonii.</title>
        <authorList>
            <person name="Cho K."/>
        </authorList>
    </citation>
    <scope>NUCLEOTIDE SEQUENCE [LARGE SCALE GENOMIC DNA]</scope>
    <source>
        <strain evidence="1">LZ3.2</strain>
        <tissue evidence="1">Leaf</tissue>
    </source>
</reference>
<comment type="caution">
    <text evidence="1">The sequence shown here is derived from an EMBL/GenBank/DDBJ whole genome shotgun (WGS) entry which is preliminary data.</text>
</comment>
<dbReference type="AlphaFoldDB" id="A0A9J5XAM1"/>
<organism evidence="1 2">
    <name type="scientific">Solanum commersonii</name>
    <name type="common">Commerson's wild potato</name>
    <name type="synonym">Commerson's nightshade</name>
    <dbReference type="NCBI Taxonomy" id="4109"/>
    <lineage>
        <taxon>Eukaryota</taxon>
        <taxon>Viridiplantae</taxon>
        <taxon>Streptophyta</taxon>
        <taxon>Embryophyta</taxon>
        <taxon>Tracheophyta</taxon>
        <taxon>Spermatophyta</taxon>
        <taxon>Magnoliopsida</taxon>
        <taxon>eudicotyledons</taxon>
        <taxon>Gunneridae</taxon>
        <taxon>Pentapetalae</taxon>
        <taxon>asterids</taxon>
        <taxon>lamiids</taxon>
        <taxon>Solanales</taxon>
        <taxon>Solanaceae</taxon>
        <taxon>Solanoideae</taxon>
        <taxon>Solaneae</taxon>
        <taxon>Solanum</taxon>
    </lineage>
</organism>
<evidence type="ECO:0000313" key="2">
    <source>
        <dbReference type="Proteomes" id="UP000824120"/>
    </source>
</evidence>
<dbReference type="Proteomes" id="UP000824120">
    <property type="component" value="Chromosome 9"/>
</dbReference>
<accession>A0A9J5XAM1</accession>
<sequence>MDSLWPLEIIKYQIIKALKHYHQHCSMMGIAFDSKGMVFDAGAACRRPFVYFSGVNNAVFSITKTVCCARVKEIRFTLLGSLLAYSTS</sequence>
<proteinExistence type="predicted"/>
<gene>
    <name evidence="1" type="ORF">H5410_045821</name>
</gene>
<dbReference type="EMBL" id="JACXVP010000009">
    <property type="protein sequence ID" value="KAG5585387.1"/>
    <property type="molecule type" value="Genomic_DNA"/>
</dbReference>
<evidence type="ECO:0000313" key="1">
    <source>
        <dbReference type="EMBL" id="KAG5585387.1"/>
    </source>
</evidence>
<name>A0A9J5XAM1_SOLCO</name>
<keyword evidence="2" id="KW-1185">Reference proteome</keyword>
<protein>
    <submittedName>
        <fullName evidence="1">Uncharacterized protein</fullName>
    </submittedName>
</protein>